<dbReference type="RefSeq" id="XP_024322204.1">
    <property type="nucleotide sequence ID" value="XM_024470581.1"/>
</dbReference>
<accession>A0A177A6Y9</accession>
<feature type="domain" description="Rho-GAP" evidence="3">
    <location>
        <begin position="368"/>
        <end position="559"/>
    </location>
</feature>
<dbReference type="SUPFAM" id="SSF48350">
    <property type="entry name" value="GTPase activation domain, GAP"/>
    <property type="match status" value="1"/>
</dbReference>
<dbReference type="GO" id="GO:0005938">
    <property type="term" value="C:cell cortex"/>
    <property type="evidence" value="ECO:0007669"/>
    <property type="project" value="UniProtKB-ARBA"/>
</dbReference>
<feature type="region of interest" description="Disordered" evidence="2">
    <location>
        <begin position="559"/>
        <end position="677"/>
    </location>
</feature>
<dbReference type="CDD" id="cd00159">
    <property type="entry name" value="RhoGAP"/>
    <property type="match status" value="1"/>
</dbReference>
<feature type="compositionally biased region" description="Polar residues" evidence="2">
    <location>
        <begin position="210"/>
        <end position="233"/>
    </location>
</feature>
<proteinExistence type="predicted"/>
<feature type="compositionally biased region" description="Polar residues" evidence="2">
    <location>
        <begin position="9"/>
        <end position="18"/>
    </location>
</feature>
<dbReference type="eggNOG" id="KOG4269">
    <property type="taxonomic scope" value="Eukaryota"/>
</dbReference>
<protein>
    <recommendedName>
        <fullName evidence="3">Rho-GAP domain-containing protein</fullName>
    </recommendedName>
</protein>
<evidence type="ECO:0000313" key="4">
    <source>
        <dbReference type="EMBL" id="OAF56913.2"/>
    </source>
</evidence>
<gene>
    <name evidence="4" type="ORF">VC83_07001</name>
</gene>
<feature type="compositionally biased region" description="Polar residues" evidence="2">
    <location>
        <begin position="68"/>
        <end position="93"/>
    </location>
</feature>
<feature type="compositionally biased region" description="Polar residues" evidence="2">
    <location>
        <begin position="318"/>
        <end position="336"/>
    </location>
</feature>
<feature type="compositionally biased region" description="Low complexity" evidence="2">
    <location>
        <begin position="583"/>
        <end position="592"/>
    </location>
</feature>
<dbReference type="AlphaFoldDB" id="A0A177A6Y9"/>
<dbReference type="PROSITE" id="PS50238">
    <property type="entry name" value="RHOGAP"/>
    <property type="match status" value="1"/>
</dbReference>
<dbReference type="InterPro" id="IPR050729">
    <property type="entry name" value="Rho-GAP"/>
</dbReference>
<sequence>MVRKPTPLVFTSTASSNDGGAASAINEPPQSDHSVKSPGPRSFRFSKKPSLADNPENLSGMQAPEQYQFPQSARIPSSPHQDSLGNNQQNDGSTIPEGQRAYTPSTSPQRTGFFANMKASKSSNRLQQAEAKRPATRDRTISRDSVQQGGPEPRDDGSTTRRLVASPSRSEPQLNTYADSTPVDTVGDGAQANYNSASRRPRPKGFNLLRRTSSIRNDSEPMSSGESSTLSPNDQDRQQVLEGLRTAPLRADNDRTFRDLIKNSNSRNRSADRQPSGQRPEVRREPKDTHRGTSSISMSRDTGGTSLINSLKGAGTKAASSFGRNFFGKSTRSGSTNEKEGPIDDEHYVLRVLNLPLIEQTRVSRISKQLETSRDKTEFWMPSFPWRAIDYLNYRGTDAEGLYRVPGSGPQIRKWQRKFDQDLDVDLFAQTDLYDINIVGSMLKSWLRELPDELFPKDAQERVSKESPNCEDVPQVLIDELSNLPPYNYYLLFAITCHLSLVLEHREANKMNYQNLTVCFLPCMRMDAYCFRFLVVKWRDCWKGCNTEAVWLEKEARWREETNGTKAADDRRTSTAIEDRNVSSPDSSHPSSLNRGNQQRPAQSQEQAAKTSATTAPAENERPGYQYSRETPPLGTTNGGSPLTAADQRGLGGEREMLLPIQPMSPMYMPGSALDSS</sequence>
<feature type="compositionally biased region" description="Polar residues" evidence="2">
    <location>
        <begin position="167"/>
        <end position="183"/>
    </location>
</feature>
<name>A0A177A6Y9_9PEZI</name>
<dbReference type="Gene3D" id="1.10.555.10">
    <property type="entry name" value="Rho GTPase activation protein"/>
    <property type="match status" value="1"/>
</dbReference>
<organism evidence="4">
    <name type="scientific">Pseudogymnoascus destructans</name>
    <dbReference type="NCBI Taxonomy" id="655981"/>
    <lineage>
        <taxon>Eukaryota</taxon>
        <taxon>Fungi</taxon>
        <taxon>Dikarya</taxon>
        <taxon>Ascomycota</taxon>
        <taxon>Pezizomycotina</taxon>
        <taxon>Leotiomycetes</taxon>
        <taxon>Thelebolales</taxon>
        <taxon>Thelebolaceae</taxon>
        <taxon>Pseudogymnoascus</taxon>
    </lineage>
</organism>
<evidence type="ECO:0000259" key="3">
    <source>
        <dbReference type="PROSITE" id="PS50238"/>
    </source>
</evidence>
<feature type="region of interest" description="Disordered" evidence="2">
    <location>
        <begin position="1"/>
        <end position="342"/>
    </location>
</feature>
<dbReference type="PANTHER" id="PTHR23176">
    <property type="entry name" value="RHO/RAC/CDC GTPASE-ACTIVATING PROTEIN"/>
    <property type="match status" value="1"/>
</dbReference>
<feature type="compositionally biased region" description="Basic and acidic residues" evidence="2">
    <location>
        <begin position="280"/>
        <end position="291"/>
    </location>
</feature>
<dbReference type="InterPro" id="IPR008936">
    <property type="entry name" value="Rho_GTPase_activation_prot"/>
</dbReference>
<dbReference type="GO" id="GO:0005096">
    <property type="term" value="F:GTPase activator activity"/>
    <property type="evidence" value="ECO:0007669"/>
    <property type="project" value="UniProtKB-KW"/>
</dbReference>
<feature type="compositionally biased region" description="Basic and acidic residues" evidence="2">
    <location>
        <begin position="130"/>
        <end position="142"/>
    </location>
</feature>
<dbReference type="PANTHER" id="PTHR23176:SF125">
    <property type="entry name" value="GTPASE ACTIVATOR (BEM2), PUTATIVE (AFU_ORTHOLOGUE AFUA_7G04450)-RELATED"/>
    <property type="match status" value="1"/>
</dbReference>
<dbReference type="InterPro" id="IPR000198">
    <property type="entry name" value="RhoGAP_dom"/>
</dbReference>
<evidence type="ECO:0000256" key="1">
    <source>
        <dbReference type="ARBA" id="ARBA00022468"/>
    </source>
</evidence>
<feature type="compositionally biased region" description="Basic and acidic residues" evidence="2">
    <location>
        <begin position="251"/>
        <end position="261"/>
    </location>
</feature>
<reference evidence="4" key="1">
    <citation type="submission" date="2016-03" db="EMBL/GenBank/DDBJ databases">
        <title>Updated assembly of Pseudogymnoascus destructans, the fungus causing white-nose syndrome of bats.</title>
        <authorList>
            <person name="Palmer J.M."/>
            <person name="Drees K.P."/>
            <person name="Foster J.T."/>
            <person name="Lindner D.L."/>
        </authorList>
    </citation>
    <scope>NUCLEOTIDE SEQUENCE [LARGE SCALE GENOMIC DNA]</scope>
    <source>
        <strain evidence="4">20631-21</strain>
    </source>
</reference>
<dbReference type="Proteomes" id="UP000077154">
    <property type="component" value="Unassembled WGS sequence"/>
</dbReference>
<evidence type="ECO:0000256" key="2">
    <source>
        <dbReference type="SAM" id="MobiDB-lite"/>
    </source>
</evidence>
<keyword evidence="1" id="KW-0343">GTPase activation</keyword>
<dbReference type="GO" id="GO:0007165">
    <property type="term" value="P:signal transduction"/>
    <property type="evidence" value="ECO:0007669"/>
    <property type="project" value="InterPro"/>
</dbReference>
<feature type="compositionally biased region" description="Polar residues" evidence="2">
    <location>
        <begin position="292"/>
        <end position="309"/>
    </location>
</feature>
<dbReference type="Pfam" id="PF00620">
    <property type="entry name" value="RhoGAP"/>
    <property type="match status" value="1"/>
</dbReference>
<dbReference type="GeneID" id="36290051"/>
<feature type="compositionally biased region" description="Polar residues" evidence="2">
    <location>
        <begin position="593"/>
        <end position="617"/>
    </location>
</feature>
<dbReference type="SMART" id="SM00324">
    <property type="entry name" value="RhoGAP"/>
    <property type="match status" value="1"/>
</dbReference>
<feature type="compositionally biased region" description="Polar residues" evidence="2">
    <location>
        <begin position="262"/>
        <end position="277"/>
    </location>
</feature>
<dbReference type="OrthoDB" id="185175at2759"/>
<dbReference type="EMBL" id="KV441402">
    <property type="protein sequence ID" value="OAF56913.2"/>
    <property type="molecule type" value="Genomic_DNA"/>
</dbReference>
<feature type="compositionally biased region" description="Basic and acidic residues" evidence="2">
    <location>
        <begin position="559"/>
        <end position="581"/>
    </location>
</feature>
<dbReference type="VEuPathDB" id="FungiDB:GMDG_04122"/>